<evidence type="ECO:0000313" key="2">
    <source>
        <dbReference type="Proteomes" id="UP000250179"/>
    </source>
</evidence>
<protein>
    <submittedName>
        <fullName evidence="1">Uncharacterized protein</fullName>
    </submittedName>
</protein>
<name>A0A2Z2MEV6_THEPR</name>
<accession>A0A2Z2MEV6</accession>
<evidence type="ECO:0000313" key="1">
    <source>
        <dbReference type="EMBL" id="ASJ02454.1"/>
    </source>
</evidence>
<proteinExistence type="predicted"/>
<keyword evidence="2" id="KW-1185">Reference proteome</keyword>
<sequence length="289" mass="32117">MKKHIAALVVLLLVGASFLGLHRLEERPKTRNATELNESALRSFLESQYVPEAGLLRAAVTAYPDNETIYVANDNLLAARALILLGSPLGERIQKNLNENYSSGRSGKVDVLLGRPIEGFFCSETDIMGKVYSRKFQAEFTVKRERANPSCQMSDWDDYADLLAYAAINETLSGNRTGAMRFYRSLLAMWDGNGFRDKAFGGVYQTYKCALFVYLYRMLGKPSSGQKVYERCIGAISNLQARNGGIITGYQLENGKITPVGDTNTETTSMVVLALYSDYSEKIYGKVQT</sequence>
<dbReference type="KEGG" id="tprf:A3L09_03890"/>
<dbReference type="RefSeq" id="WP_198362290.1">
    <property type="nucleotide sequence ID" value="NZ_CP014862.1"/>
</dbReference>
<dbReference type="EMBL" id="CP014862">
    <property type="protein sequence ID" value="ASJ02454.1"/>
    <property type="molecule type" value="Genomic_DNA"/>
</dbReference>
<dbReference type="AlphaFoldDB" id="A0A2Z2MEV6"/>
<dbReference type="GeneID" id="33319524"/>
<dbReference type="Proteomes" id="UP000250179">
    <property type="component" value="Chromosome"/>
</dbReference>
<reference evidence="1 2" key="1">
    <citation type="submission" date="2016-03" db="EMBL/GenBank/DDBJ databases">
        <title>Complete genome sequence of Thermococcus profundus strain DT5432.</title>
        <authorList>
            <person name="Oger P.M."/>
        </authorList>
    </citation>
    <scope>NUCLEOTIDE SEQUENCE [LARGE SCALE GENOMIC DNA]</scope>
    <source>
        <strain evidence="1 2">DT 5432</strain>
    </source>
</reference>
<gene>
    <name evidence="1" type="ORF">A3L09_03890</name>
</gene>
<organism evidence="1 2">
    <name type="scientific">Thermococcus profundus</name>
    <dbReference type="NCBI Taxonomy" id="49899"/>
    <lineage>
        <taxon>Archaea</taxon>
        <taxon>Methanobacteriati</taxon>
        <taxon>Methanobacteriota</taxon>
        <taxon>Thermococci</taxon>
        <taxon>Thermococcales</taxon>
        <taxon>Thermococcaceae</taxon>
        <taxon>Thermococcus</taxon>
    </lineage>
</organism>
<dbReference type="OrthoDB" id="21357at2157"/>